<reference evidence="2" key="2">
    <citation type="journal article" date="2022" name="Proc. Natl. Acad. Sci. U.S.A.">
        <title>Diploid-dominant life cycles characterize the early evolution of Fungi.</title>
        <authorList>
            <person name="Amses K.R."/>
            <person name="Simmons D.R."/>
            <person name="Longcore J.E."/>
            <person name="Mondo S.J."/>
            <person name="Seto K."/>
            <person name="Jeronimo G.H."/>
            <person name="Bonds A.E."/>
            <person name="Quandt C.A."/>
            <person name="Davis W.J."/>
            <person name="Chang Y."/>
            <person name="Federici B.A."/>
            <person name="Kuo A."/>
            <person name="LaButti K."/>
            <person name="Pangilinan J."/>
            <person name="Andreopoulos W."/>
            <person name="Tritt A."/>
            <person name="Riley R."/>
            <person name="Hundley H."/>
            <person name="Johnson J."/>
            <person name="Lipzen A."/>
            <person name="Barry K."/>
            <person name="Lang B.F."/>
            <person name="Cuomo C.A."/>
            <person name="Buchler N.E."/>
            <person name="Grigoriev I.V."/>
            <person name="Spatafora J.W."/>
            <person name="Stajich J.E."/>
            <person name="James T.Y."/>
        </authorList>
    </citation>
    <scope>NUCLEOTIDE SEQUENCE</scope>
    <source>
        <strain evidence="2">AG</strain>
    </source>
</reference>
<comment type="caution">
    <text evidence="2">The sequence shown here is derived from an EMBL/GenBank/DDBJ whole genome shotgun (WGS) entry which is preliminary data.</text>
</comment>
<accession>A0AAD5H9E3</accession>
<feature type="chain" id="PRO_5041907705" evidence="1">
    <location>
        <begin position="19"/>
        <end position="195"/>
    </location>
</feature>
<reference evidence="2" key="1">
    <citation type="submission" date="2021-06" db="EMBL/GenBank/DDBJ databases">
        <authorList>
            <consortium name="DOE Joint Genome Institute"/>
            <person name="Mondo S.J."/>
            <person name="Amses K.R."/>
            <person name="Simmons D.R."/>
            <person name="Longcore J.E."/>
            <person name="Seto K."/>
            <person name="Alves G.H."/>
            <person name="Bonds A.E."/>
            <person name="Quandt C.A."/>
            <person name="Davis W.J."/>
            <person name="Chang Y."/>
            <person name="Letcher P.M."/>
            <person name="Powell M.J."/>
            <person name="Kuo A."/>
            <person name="Labutti K."/>
            <person name="Pangilinan J."/>
            <person name="Andreopoulos W."/>
            <person name="Tritt A."/>
            <person name="Riley R."/>
            <person name="Hundley H."/>
            <person name="Johnson J."/>
            <person name="Lipzen A."/>
            <person name="Barry K."/>
            <person name="Berbee M.L."/>
            <person name="Buchler N.E."/>
            <person name="Grigoriev I.V."/>
            <person name="Spatafora J.W."/>
            <person name="Stajich J.E."/>
            <person name="James T.Y."/>
        </authorList>
    </citation>
    <scope>NUCLEOTIDE SEQUENCE</scope>
    <source>
        <strain evidence="2">AG</strain>
    </source>
</reference>
<feature type="signal peptide" evidence="1">
    <location>
        <begin position="1"/>
        <end position="18"/>
    </location>
</feature>
<name>A0AAD5H9E3_UMBRA</name>
<organism evidence="2 3">
    <name type="scientific">Umbelopsis ramanniana AG</name>
    <dbReference type="NCBI Taxonomy" id="1314678"/>
    <lineage>
        <taxon>Eukaryota</taxon>
        <taxon>Fungi</taxon>
        <taxon>Fungi incertae sedis</taxon>
        <taxon>Mucoromycota</taxon>
        <taxon>Mucoromycotina</taxon>
        <taxon>Umbelopsidomycetes</taxon>
        <taxon>Umbelopsidales</taxon>
        <taxon>Umbelopsidaceae</taxon>
        <taxon>Umbelopsis</taxon>
    </lineage>
</organism>
<sequence>MRLLNLFAFAMLLSGVLATTLHSYDITYRGISMNITFGNGNKADVIAHAQRRCDRVLVGPSPINATTRRLKARINTGTKLGTIKTTAGTLVTVGTSIVTTVYNWFESNWASHQYLSSTNSWDLSETWDDVASGVDLEVGVWIFNPYQLSTDTCAQWVKSVVSVAVKTGLNTNAVIYATDGVTKVGNIDATWYGSD</sequence>
<feature type="non-terminal residue" evidence="2">
    <location>
        <position position="1"/>
    </location>
</feature>
<dbReference type="EMBL" id="MU621036">
    <property type="protein sequence ID" value="KAI8574919.1"/>
    <property type="molecule type" value="Genomic_DNA"/>
</dbReference>
<proteinExistence type="predicted"/>
<dbReference type="GeneID" id="75918094"/>
<dbReference type="AlphaFoldDB" id="A0AAD5H9E3"/>
<evidence type="ECO:0000313" key="3">
    <source>
        <dbReference type="Proteomes" id="UP001206595"/>
    </source>
</evidence>
<keyword evidence="1" id="KW-0732">Signal</keyword>
<protein>
    <submittedName>
        <fullName evidence="2">Uncharacterized protein</fullName>
    </submittedName>
</protein>
<keyword evidence="3" id="KW-1185">Reference proteome</keyword>
<evidence type="ECO:0000313" key="2">
    <source>
        <dbReference type="EMBL" id="KAI8574919.1"/>
    </source>
</evidence>
<dbReference type="Proteomes" id="UP001206595">
    <property type="component" value="Unassembled WGS sequence"/>
</dbReference>
<gene>
    <name evidence="2" type="ORF">K450DRAFT_264099</name>
</gene>
<evidence type="ECO:0000256" key="1">
    <source>
        <dbReference type="SAM" id="SignalP"/>
    </source>
</evidence>
<dbReference type="RefSeq" id="XP_051439925.1">
    <property type="nucleotide sequence ID" value="XM_051592752.1"/>
</dbReference>